<organism evidence="3 4">
    <name type="scientific">Bacillus oleivorans</name>
    <dbReference type="NCBI Taxonomy" id="1448271"/>
    <lineage>
        <taxon>Bacteria</taxon>
        <taxon>Bacillati</taxon>
        <taxon>Bacillota</taxon>
        <taxon>Bacilli</taxon>
        <taxon>Bacillales</taxon>
        <taxon>Bacillaceae</taxon>
        <taxon>Bacillus</taxon>
    </lineage>
</organism>
<dbReference type="Pfam" id="PF04892">
    <property type="entry name" value="VanZ"/>
    <property type="match status" value="1"/>
</dbReference>
<dbReference type="NCBIfam" id="NF037970">
    <property type="entry name" value="vanZ_1"/>
    <property type="match status" value="1"/>
</dbReference>
<feature type="domain" description="VanZ-like" evidence="2">
    <location>
        <begin position="26"/>
        <end position="134"/>
    </location>
</feature>
<dbReference type="EMBL" id="OAOP01000001">
    <property type="protein sequence ID" value="SNX67000.1"/>
    <property type="molecule type" value="Genomic_DNA"/>
</dbReference>
<sequence length="161" mass="18852">MLQCFTQLGKERGTMRLFFRWLLILSPFLYMGLIWVLSSLPHDAIIRVSDNEFDKWFKESLHLIEFGILYCFIVFFFIMIGKFSLRSSRFAAVWACLYGVIDELHQYTVPYRSFAVIDLVKDFIGVFVCYMIITRTFFASPPKQPGLALKKIQVYLTGSNK</sequence>
<dbReference type="Proteomes" id="UP000219546">
    <property type="component" value="Unassembled WGS sequence"/>
</dbReference>
<dbReference type="OrthoDB" id="291892at2"/>
<gene>
    <name evidence="3" type="ORF">SAMN05877753_101314</name>
</gene>
<feature type="transmembrane region" description="Helical" evidence="1">
    <location>
        <begin position="21"/>
        <end position="40"/>
    </location>
</feature>
<keyword evidence="1" id="KW-1133">Transmembrane helix</keyword>
<proteinExistence type="predicted"/>
<evidence type="ECO:0000256" key="1">
    <source>
        <dbReference type="SAM" id="Phobius"/>
    </source>
</evidence>
<keyword evidence="1" id="KW-0472">Membrane</keyword>
<dbReference type="RefSeq" id="WP_142305169.1">
    <property type="nucleotide sequence ID" value="NZ_JBEPMQ010000003.1"/>
</dbReference>
<protein>
    <submittedName>
        <fullName evidence="3">VanZ like protein</fullName>
    </submittedName>
</protein>
<evidence type="ECO:0000313" key="3">
    <source>
        <dbReference type="EMBL" id="SNX67000.1"/>
    </source>
</evidence>
<evidence type="ECO:0000313" key="4">
    <source>
        <dbReference type="Proteomes" id="UP000219546"/>
    </source>
</evidence>
<name>A0A285CHL9_9BACI</name>
<keyword evidence="1" id="KW-0812">Transmembrane</keyword>
<keyword evidence="4" id="KW-1185">Reference proteome</keyword>
<feature type="transmembrane region" description="Helical" evidence="1">
    <location>
        <begin position="60"/>
        <end position="80"/>
    </location>
</feature>
<evidence type="ECO:0000259" key="2">
    <source>
        <dbReference type="Pfam" id="PF04892"/>
    </source>
</evidence>
<dbReference type="InterPro" id="IPR006976">
    <property type="entry name" value="VanZ-like"/>
</dbReference>
<dbReference type="AlphaFoldDB" id="A0A285CHL9"/>
<reference evidence="3 4" key="1">
    <citation type="submission" date="2017-08" db="EMBL/GenBank/DDBJ databases">
        <authorList>
            <person name="de Groot N.N."/>
        </authorList>
    </citation>
    <scope>NUCLEOTIDE SEQUENCE [LARGE SCALE GENOMIC DNA]</scope>
    <source>
        <strain evidence="3 4">JC228</strain>
    </source>
</reference>
<accession>A0A285CHL9</accession>